<keyword evidence="8" id="KW-0391">Immunity</keyword>
<evidence type="ECO:0000256" key="16">
    <source>
        <dbReference type="ARBA" id="ARBA00029623"/>
    </source>
</evidence>
<dbReference type="Proteomes" id="UP001652583">
    <property type="component" value="Chromosome B4"/>
</dbReference>
<gene>
    <name evidence="22" type="primary">KLRK1</name>
</gene>
<evidence type="ECO:0000256" key="11">
    <source>
        <dbReference type="ARBA" id="ARBA00023130"/>
    </source>
</evidence>
<dbReference type="PANTHER" id="PTHR47494:SF1">
    <property type="entry name" value="NKG2-D TYPE II INTEGRAL MEMBRANE PROTEIN"/>
    <property type="match status" value="1"/>
</dbReference>
<evidence type="ECO:0000256" key="9">
    <source>
        <dbReference type="ARBA" id="ARBA00022968"/>
    </source>
</evidence>
<evidence type="ECO:0000256" key="12">
    <source>
        <dbReference type="ARBA" id="ARBA00023136"/>
    </source>
</evidence>
<dbReference type="InterPro" id="IPR042169">
    <property type="entry name" value="NKG2D"/>
</dbReference>
<keyword evidence="15" id="KW-0325">Glycoprotein</keyword>
<keyword evidence="14" id="KW-0675">Receptor</keyword>
<dbReference type="Pfam" id="PF00059">
    <property type="entry name" value="Lectin_C"/>
    <property type="match status" value="1"/>
</dbReference>
<dbReference type="Gene3D" id="3.10.100.10">
    <property type="entry name" value="Mannose-Binding Protein A, subunit A"/>
    <property type="match status" value="1"/>
</dbReference>
<dbReference type="InterPro" id="IPR033992">
    <property type="entry name" value="NKR-like_CTLD"/>
</dbReference>
<evidence type="ECO:0000256" key="8">
    <source>
        <dbReference type="ARBA" id="ARBA00022859"/>
    </source>
</evidence>
<evidence type="ECO:0000256" key="5">
    <source>
        <dbReference type="ARBA" id="ARBA00022692"/>
    </source>
</evidence>
<evidence type="ECO:0000256" key="10">
    <source>
        <dbReference type="ARBA" id="ARBA00022989"/>
    </source>
</evidence>
<evidence type="ECO:0000313" key="21">
    <source>
        <dbReference type="Proteomes" id="UP001652583"/>
    </source>
</evidence>
<evidence type="ECO:0000256" key="14">
    <source>
        <dbReference type="ARBA" id="ARBA00023170"/>
    </source>
</evidence>
<evidence type="ECO:0000256" key="13">
    <source>
        <dbReference type="ARBA" id="ARBA00023157"/>
    </source>
</evidence>
<evidence type="ECO:0000259" key="20">
    <source>
        <dbReference type="PROSITE" id="PS50041"/>
    </source>
</evidence>
<reference evidence="22" key="1">
    <citation type="submission" date="2025-08" db="UniProtKB">
        <authorList>
            <consortium name="RefSeq"/>
        </authorList>
    </citation>
    <scope>IDENTIFICATION</scope>
    <source>
        <tissue evidence="22">Blood</tissue>
    </source>
</reference>
<dbReference type="PANTHER" id="PTHR47494">
    <property type="entry name" value="NKG2-D TYPE II INTEGRAL MEMBRANE PROTEIN"/>
    <property type="match status" value="1"/>
</dbReference>
<dbReference type="InterPro" id="IPR016187">
    <property type="entry name" value="CTDL_fold"/>
</dbReference>
<keyword evidence="21" id="KW-1185">Reference proteome</keyword>
<protein>
    <recommendedName>
        <fullName evidence="2">NKG2-D type II integral membrane protein</fullName>
    </recommendedName>
    <alternativeName>
        <fullName evidence="18">Killer cell lectin-like receptor subfamily K member 1</fullName>
    </alternativeName>
    <alternativeName>
        <fullName evidence="16">NK cell receptor D</fullName>
    </alternativeName>
    <alternativeName>
        <fullName evidence="17">NKG2-D-activating NK receptor</fullName>
    </alternativeName>
</protein>
<keyword evidence="7" id="KW-0221">Differentiation</keyword>
<accession>A0ABM3QCZ1</accession>
<evidence type="ECO:0000256" key="15">
    <source>
        <dbReference type="ARBA" id="ARBA00023180"/>
    </source>
</evidence>
<keyword evidence="5 19" id="KW-0812">Transmembrane</keyword>
<keyword evidence="12 19" id="KW-0472">Membrane</keyword>
<dbReference type="CDD" id="cd03593">
    <property type="entry name" value="CLECT_NK_receptors_like"/>
    <property type="match status" value="1"/>
</dbReference>
<dbReference type="PROSITE" id="PS50041">
    <property type="entry name" value="C_TYPE_LECTIN_2"/>
    <property type="match status" value="1"/>
</dbReference>
<sequence>MLLKRDMNRMTSEVVKMCDPSGRKAMTPIGLNCFRLAMDAVRNSNSELVYHGISTRPKRRRVLNTSKYRENPSPFFLVHSIAIALGIHFIIMVMICGAIIIHSLFHQEAPLPLQESYCGPCPKNWICYRNTCYQFFNESKSWYQSQASCVSQNSSLLKIYSREHQDFLKLVKSYHWMGLIQTPPNGSWQWEDGSILLPDQLTMVDMQNGTCAVYGSNFKAYTENCLTPNTYICMQRIV</sequence>
<dbReference type="RefSeq" id="XP_053081786.1">
    <property type="nucleotide sequence ID" value="XM_053225811.1"/>
</dbReference>
<dbReference type="InterPro" id="IPR016186">
    <property type="entry name" value="C-type_lectin-like/link_sf"/>
</dbReference>
<feature type="domain" description="C-type lectin" evidence="20">
    <location>
        <begin position="128"/>
        <end position="234"/>
    </location>
</feature>
<evidence type="ECO:0000256" key="1">
    <source>
        <dbReference type="ARBA" id="ARBA00004401"/>
    </source>
</evidence>
<dbReference type="SUPFAM" id="SSF56436">
    <property type="entry name" value="C-type lectin-like"/>
    <property type="match status" value="1"/>
</dbReference>
<evidence type="ECO:0000256" key="3">
    <source>
        <dbReference type="ARBA" id="ARBA00022475"/>
    </source>
</evidence>
<dbReference type="SMART" id="SM00034">
    <property type="entry name" value="CLECT"/>
    <property type="match status" value="1"/>
</dbReference>
<name>A0ABM3QCZ1_ACIJB</name>
<evidence type="ECO:0000256" key="18">
    <source>
        <dbReference type="ARBA" id="ARBA00032264"/>
    </source>
</evidence>
<keyword evidence="13" id="KW-1015">Disulfide bond</keyword>
<evidence type="ECO:0000256" key="6">
    <source>
        <dbReference type="ARBA" id="ARBA00022734"/>
    </source>
</evidence>
<keyword evidence="3" id="KW-1003">Cell membrane</keyword>
<evidence type="ECO:0000256" key="2">
    <source>
        <dbReference type="ARBA" id="ARBA00022268"/>
    </source>
</evidence>
<dbReference type="InterPro" id="IPR001304">
    <property type="entry name" value="C-type_lectin-like"/>
</dbReference>
<dbReference type="GeneID" id="106965687"/>
<organism evidence="21 22">
    <name type="scientific">Acinonyx jubatus</name>
    <name type="common">Cheetah</name>
    <dbReference type="NCBI Taxonomy" id="32536"/>
    <lineage>
        <taxon>Eukaryota</taxon>
        <taxon>Metazoa</taxon>
        <taxon>Chordata</taxon>
        <taxon>Craniata</taxon>
        <taxon>Vertebrata</taxon>
        <taxon>Euteleostomi</taxon>
        <taxon>Mammalia</taxon>
        <taxon>Eutheria</taxon>
        <taxon>Laurasiatheria</taxon>
        <taxon>Carnivora</taxon>
        <taxon>Feliformia</taxon>
        <taxon>Felidae</taxon>
        <taxon>Felinae</taxon>
        <taxon>Acinonyx</taxon>
    </lineage>
</organism>
<keyword evidence="9" id="KW-0735">Signal-anchor</keyword>
<comment type="subcellular location">
    <subcellularLocation>
        <location evidence="1">Cell membrane</location>
        <topology evidence="1">Single-pass type II membrane protein</topology>
    </subcellularLocation>
</comment>
<proteinExistence type="predicted"/>
<evidence type="ECO:0000256" key="19">
    <source>
        <dbReference type="SAM" id="Phobius"/>
    </source>
</evidence>
<keyword evidence="11" id="KW-1064">Adaptive immunity</keyword>
<evidence type="ECO:0000313" key="22">
    <source>
        <dbReference type="RefSeq" id="XP_053081786.1"/>
    </source>
</evidence>
<evidence type="ECO:0000256" key="7">
    <source>
        <dbReference type="ARBA" id="ARBA00022782"/>
    </source>
</evidence>
<feature type="transmembrane region" description="Helical" evidence="19">
    <location>
        <begin position="76"/>
        <end position="105"/>
    </location>
</feature>
<evidence type="ECO:0000256" key="4">
    <source>
        <dbReference type="ARBA" id="ARBA00022588"/>
    </source>
</evidence>
<keyword evidence="10 19" id="KW-1133">Transmembrane helix</keyword>
<keyword evidence="4" id="KW-0399">Innate immunity</keyword>
<evidence type="ECO:0000256" key="17">
    <source>
        <dbReference type="ARBA" id="ARBA00030488"/>
    </source>
</evidence>
<keyword evidence="6" id="KW-0430">Lectin</keyword>